<dbReference type="Pfam" id="PF00069">
    <property type="entry name" value="Pkinase"/>
    <property type="match status" value="1"/>
</dbReference>
<gene>
    <name evidence="13" type="ORF">EWB00_006849</name>
</gene>
<dbReference type="Gene3D" id="3.30.200.20">
    <property type="entry name" value="Phosphorylase Kinase, domain 1"/>
    <property type="match status" value="1"/>
</dbReference>
<organism evidence="13 14">
    <name type="scientific">Schistosoma japonicum</name>
    <name type="common">Blood fluke</name>
    <dbReference type="NCBI Taxonomy" id="6182"/>
    <lineage>
        <taxon>Eukaryota</taxon>
        <taxon>Metazoa</taxon>
        <taxon>Spiralia</taxon>
        <taxon>Lophotrochozoa</taxon>
        <taxon>Platyhelminthes</taxon>
        <taxon>Trematoda</taxon>
        <taxon>Digenea</taxon>
        <taxon>Strigeidida</taxon>
        <taxon>Schistosomatoidea</taxon>
        <taxon>Schistosomatidae</taxon>
        <taxon>Schistosoma</taxon>
    </lineage>
</organism>
<dbReference type="GO" id="GO:0004693">
    <property type="term" value="F:cyclin-dependent protein serine/threonine kinase activity"/>
    <property type="evidence" value="ECO:0007669"/>
    <property type="project" value="UniProtKB-EC"/>
</dbReference>
<dbReference type="PROSITE" id="PS50011">
    <property type="entry name" value="PROTEIN_KINASE_DOM"/>
    <property type="match status" value="1"/>
</dbReference>
<evidence type="ECO:0000259" key="12">
    <source>
        <dbReference type="PROSITE" id="PS50011"/>
    </source>
</evidence>
<dbReference type="InterPro" id="IPR017441">
    <property type="entry name" value="Protein_kinase_ATP_BS"/>
</dbReference>
<dbReference type="GO" id="GO:0005634">
    <property type="term" value="C:nucleus"/>
    <property type="evidence" value="ECO:0007669"/>
    <property type="project" value="TreeGrafter"/>
</dbReference>
<feature type="region of interest" description="Disordered" evidence="11">
    <location>
        <begin position="1064"/>
        <end position="1084"/>
    </location>
</feature>
<comment type="catalytic activity">
    <reaction evidence="9">
        <text>L-seryl-[protein] + ATP = O-phospho-L-seryl-[protein] + ADP + H(+)</text>
        <dbReference type="Rhea" id="RHEA:17989"/>
        <dbReference type="Rhea" id="RHEA-COMP:9863"/>
        <dbReference type="Rhea" id="RHEA-COMP:11604"/>
        <dbReference type="ChEBI" id="CHEBI:15378"/>
        <dbReference type="ChEBI" id="CHEBI:29999"/>
        <dbReference type="ChEBI" id="CHEBI:30616"/>
        <dbReference type="ChEBI" id="CHEBI:83421"/>
        <dbReference type="ChEBI" id="CHEBI:456216"/>
        <dbReference type="EC" id="2.7.11.22"/>
    </reaction>
</comment>
<dbReference type="Gene3D" id="1.10.510.10">
    <property type="entry name" value="Transferase(Phosphotransferase) domain 1"/>
    <property type="match status" value="1"/>
</dbReference>
<dbReference type="Proteomes" id="UP000311919">
    <property type="component" value="Unassembled WGS sequence"/>
</dbReference>
<feature type="compositionally biased region" description="Basic and acidic residues" evidence="11">
    <location>
        <begin position="705"/>
        <end position="720"/>
    </location>
</feature>
<feature type="compositionally biased region" description="Low complexity" evidence="11">
    <location>
        <begin position="732"/>
        <end position="746"/>
    </location>
</feature>
<dbReference type="FunFam" id="1.10.510.10:FF:000624">
    <property type="entry name" value="Mitogen-activated protein kinase"/>
    <property type="match status" value="1"/>
</dbReference>
<dbReference type="PROSITE" id="PS00107">
    <property type="entry name" value="PROTEIN_KINASE_ATP"/>
    <property type="match status" value="1"/>
</dbReference>
<dbReference type="PANTHER" id="PTHR24056">
    <property type="entry name" value="CELL DIVISION PROTEIN KINASE"/>
    <property type="match status" value="1"/>
</dbReference>
<comment type="catalytic activity">
    <reaction evidence="8">
        <text>L-threonyl-[protein] + ATP = O-phospho-L-threonyl-[protein] + ADP + H(+)</text>
        <dbReference type="Rhea" id="RHEA:46608"/>
        <dbReference type="Rhea" id="RHEA-COMP:11060"/>
        <dbReference type="Rhea" id="RHEA-COMP:11605"/>
        <dbReference type="ChEBI" id="CHEBI:15378"/>
        <dbReference type="ChEBI" id="CHEBI:30013"/>
        <dbReference type="ChEBI" id="CHEBI:30616"/>
        <dbReference type="ChEBI" id="CHEBI:61977"/>
        <dbReference type="ChEBI" id="CHEBI:456216"/>
        <dbReference type="EC" id="2.7.11.22"/>
    </reaction>
</comment>
<evidence type="ECO:0000256" key="6">
    <source>
        <dbReference type="ARBA" id="ARBA00022777"/>
    </source>
</evidence>
<keyword evidence="14" id="KW-1185">Reference proteome</keyword>
<dbReference type="EMBL" id="SKCS01000404">
    <property type="protein sequence ID" value="TNN08690.1"/>
    <property type="molecule type" value="Genomic_DNA"/>
</dbReference>
<dbReference type="FunFam" id="3.30.200.20:FF:000124">
    <property type="entry name" value="Cyclin-dependent kinase 4"/>
    <property type="match status" value="1"/>
</dbReference>
<keyword evidence="5 10" id="KW-0547">Nucleotide-binding</keyword>
<evidence type="ECO:0000313" key="14">
    <source>
        <dbReference type="Proteomes" id="UP000311919"/>
    </source>
</evidence>
<keyword evidence="7 10" id="KW-0067">ATP-binding</keyword>
<dbReference type="PANTHER" id="PTHR24056:SF246">
    <property type="entry name" value="ECDYSONE-INDUCED PROTEIN 63E, ISOFORM N"/>
    <property type="match status" value="1"/>
</dbReference>
<evidence type="ECO:0000256" key="9">
    <source>
        <dbReference type="ARBA" id="ARBA00048367"/>
    </source>
</evidence>
<evidence type="ECO:0000313" key="13">
    <source>
        <dbReference type="EMBL" id="TNN08690.1"/>
    </source>
</evidence>
<evidence type="ECO:0000256" key="11">
    <source>
        <dbReference type="SAM" id="MobiDB-lite"/>
    </source>
</evidence>
<dbReference type="InterPro" id="IPR000719">
    <property type="entry name" value="Prot_kinase_dom"/>
</dbReference>
<feature type="region of interest" description="Disordered" evidence="11">
    <location>
        <begin position="196"/>
        <end position="216"/>
    </location>
</feature>
<keyword evidence="6 13" id="KW-0418">Kinase</keyword>
<dbReference type="InterPro" id="IPR050108">
    <property type="entry name" value="CDK"/>
</dbReference>
<reference evidence="13 14" key="1">
    <citation type="submission" date="2019-03" db="EMBL/GenBank/DDBJ databases">
        <title>An improved genome assembly of the fluke Schistosoma japonicum.</title>
        <authorList>
            <person name="Hu W."/>
            <person name="Luo F."/>
            <person name="Yin M."/>
            <person name="Mo X."/>
            <person name="Sun C."/>
            <person name="Wu Q."/>
            <person name="Zhu B."/>
            <person name="Xiang M."/>
            <person name="Wang J."/>
            <person name="Wang Y."/>
            <person name="Zhang T."/>
            <person name="Xu B."/>
            <person name="Zheng H."/>
            <person name="Feng Z."/>
        </authorList>
    </citation>
    <scope>NUCLEOTIDE SEQUENCE [LARGE SCALE GENOMIC DNA]</scope>
    <source>
        <strain evidence="13">HuSjv2</strain>
        <tissue evidence="13">Worms</tissue>
    </source>
</reference>
<comment type="similarity">
    <text evidence="1">Belongs to the protein kinase superfamily. CMGC Ser/Thr protein kinase family. CDC2/CDKX subfamily.</text>
</comment>
<name>A0A4Z2CXJ3_SCHJA</name>
<dbReference type="SMART" id="SM00220">
    <property type="entry name" value="S_TKc"/>
    <property type="match status" value="1"/>
</dbReference>
<evidence type="ECO:0000256" key="5">
    <source>
        <dbReference type="ARBA" id="ARBA00022741"/>
    </source>
</evidence>
<comment type="caution">
    <text evidence="13">The sequence shown here is derived from an EMBL/GenBank/DDBJ whole genome shotgun (WGS) entry which is preliminary data.</text>
</comment>
<proteinExistence type="inferred from homology"/>
<sequence>MVLSTSLFTNNKSVLIPKDTRNRRSNKRISVNQSSNSDITVHEKLKRAKSTEEFVGYFSTGSEAKINRETRFDQLELLTDKKSSEYTSTADFNDISSNKLHQKKNSDLVKRLTFPEATNTQNKVHIQNSFELINYCDNNVPVFHKTSSNVQLTKNNSEKTRSDKCNKRKSYLQQNIILLPNVFKTVDFTSINSSKPNKMHEDFTDHPTKSRPIGRGVKTLSPSWKPIVMCSKEKEKRPLNRKQRRDTMWEKGYGKLSSYKIYEKLGEGTYATVHKGYSLVSKQLVALKRIRMRKSEGAPCTAIREISLLRGLNHANIVKLHDVIYETGSLILVFEFGGNDLRSYMRMHNNRLPMDVVKLFTFQIFRGLEYCHARQILHRDLKPQNLLISKTGDLKLADFGLARSQSVPIRTYSSEVVTLWYRPPDVLLGEKNYNGHIDIWGVGCILYEMTTGYSLFPGTSKEDQVKLIFRKFGVPPESYWPGLRTNPKFIEYMKNSSQCSAKYESKKVNYSQSSTNLNVINDRTNSFHVNKQIQDENMISIDKYNEQIKNILSCSATRLNSDGHHLLFTCLALIGSRRITASEGLKHSYFNCILPPGINVHDLSPEQSITFLAIGQNSIYSMQQPQVHTITTTTNKQNKNKMSYATTTVTNTKPYSKKLTNIEQLSRSLTNLSTLRSSSSTHSHSFNSLTNLSTCNNKRVKNKYKKEYQLRNVKSAKERSTLQSSLNENRNTSATATATASTHAHSNLNPNYHITKNSIHANSLSDIDSSLSLNSEHYISYEKQHGQHQSEHFSLSSDTKAAKLNQKIKEPNKKYQTVSAGTVNKMSYNQSITDNNARDNNNIMKKSVNNTPINNFTAFLKRKLYSFQTKTRESRSRLRSLSTDQFKILSISSFSPDYLKETGLIDCNLYGDSSNNNASIEHDTFAILRSVLKNKMGNDEKLSQNANKECIQTKVPLCNQRELASGTNVDKCPPSLSRPIQITYSPSCKLGVKKTTELNCSTISNNSMNLVNQYKTFQTTNNNPSPAFIVKTNRPNSLNLENMQKNHFFQSNTSLIHPNYRRKSWNSSGSSNLDTPFDEQSLLK</sequence>
<evidence type="ECO:0000256" key="8">
    <source>
        <dbReference type="ARBA" id="ARBA00047811"/>
    </source>
</evidence>
<feature type="compositionally biased region" description="Basic and acidic residues" evidence="11">
    <location>
        <begin position="198"/>
        <end position="208"/>
    </location>
</feature>
<dbReference type="GO" id="GO:0005737">
    <property type="term" value="C:cytoplasm"/>
    <property type="evidence" value="ECO:0007669"/>
    <property type="project" value="TreeGrafter"/>
</dbReference>
<feature type="compositionally biased region" description="Polar residues" evidence="11">
    <location>
        <begin position="721"/>
        <end position="731"/>
    </location>
</feature>
<feature type="compositionally biased region" description="Polar residues" evidence="11">
    <location>
        <begin position="1065"/>
        <end position="1074"/>
    </location>
</feature>
<evidence type="ECO:0000256" key="4">
    <source>
        <dbReference type="ARBA" id="ARBA00022679"/>
    </source>
</evidence>
<dbReference type="PROSITE" id="PS00108">
    <property type="entry name" value="PROTEIN_KINASE_ST"/>
    <property type="match status" value="1"/>
</dbReference>
<feature type="domain" description="Protein kinase" evidence="12">
    <location>
        <begin position="259"/>
        <end position="590"/>
    </location>
</feature>
<feature type="binding site" evidence="10">
    <location>
        <position position="288"/>
    </location>
    <ligand>
        <name>ATP</name>
        <dbReference type="ChEBI" id="CHEBI:30616"/>
    </ligand>
</feature>
<dbReference type="SUPFAM" id="SSF56112">
    <property type="entry name" value="Protein kinase-like (PK-like)"/>
    <property type="match status" value="1"/>
</dbReference>
<dbReference type="InterPro" id="IPR008271">
    <property type="entry name" value="Ser/Thr_kinase_AS"/>
</dbReference>
<evidence type="ECO:0000256" key="10">
    <source>
        <dbReference type="PROSITE-ProRule" id="PRU10141"/>
    </source>
</evidence>
<dbReference type="EC" id="2.7.11.22" evidence="2"/>
<keyword evidence="4" id="KW-0808">Transferase</keyword>
<dbReference type="STRING" id="6182.A0A4Z2CXJ3"/>
<keyword evidence="3" id="KW-0723">Serine/threonine-protein kinase</keyword>
<accession>A0A4Z2CXJ3</accession>
<evidence type="ECO:0000256" key="3">
    <source>
        <dbReference type="ARBA" id="ARBA00022527"/>
    </source>
</evidence>
<evidence type="ECO:0000256" key="2">
    <source>
        <dbReference type="ARBA" id="ARBA00012425"/>
    </source>
</evidence>
<dbReference type="GO" id="GO:0005524">
    <property type="term" value="F:ATP binding"/>
    <property type="evidence" value="ECO:0007669"/>
    <property type="project" value="UniProtKB-UniRule"/>
</dbReference>
<feature type="region of interest" description="Disordered" evidence="11">
    <location>
        <begin position="705"/>
        <end position="751"/>
    </location>
</feature>
<dbReference type="InterPro" id="IPR011009">
    <property type="entry name" value="Kinase-like_dom_sf"/>
</dbReference>
<dbReference type="AlphaFoldDB" id="A0A4Z2CXJ3"/>
<evidence type="ECO:0000256" key="7">
    <source>
        <dbReference type="ARBA" id="ARBA00022840"/>
    </source>
</evidence>
<evidence type="ECO:0000256" key="1">
    <source>
        <dbReference type="ARBA" id="ARBA00006485"/>
    </source>
</evidence>
<protein>
    <recommendedName>
        <fullName evidence="2">cyclin-dependent kinase</fullName>
        <ecNumber evidence="2">2.7.11.22</ecNumber>
    </recommendedName>
</protein>
<dbReference type="OrthoDB" id="6248443at2759"/>